<evidence type="ECO:0000313" key="4">
    <source>
        <dbReference type="Proteomes" id="UP000736787"/>
    </source>
</evidence>
<feature type="domain" description="Tc1-like transposase DDE" evidence="2">
    <location>
        <begin position="181"/>
        <end position="228"/>
    </location>
</feature>
<dbReference type="EMBL" id="RCMK01000562">
    <property type="protein sequence ID" value="KAG2921758.1"/>
    <property type="molecule type" value="Genomic_DNA"/>
</dbReference>
<feature type="compositionally biased region" description="Basic and acidic residues" evidence="1">
    <location>
        <begin position="1"/>
        <end position="13"/>
    </location>
</feature>
<dbReference type="Pfam" id="PF13358">
    <property type="entry name" value="DDE_3"/>
    <property type="match status" value="1"/>
</dbReference>
<dbReference type="Proteomes" id="UP000736787">
    <property type="component" value="Unassembled WGS sequence"/>
</dbReference>
<organism evidence="3 4">
    <name type="scientific">Phytophthora cactorum</name>
    <dbReference type="NCBI Taxonomy" id="29920"/>
    <lineage>
        <taxon>Eukaryota</taxon>
        <taxon>Sar</taxon>
        <taxon>Stramenopiles</taxon>
        <taxon>Oomycota</taxon>
        <taxon>Peronosporomycetes</taxon>
        <taxon>Peronosporales</taxon>
        <taxon>Peronosporaceae</taxon>
        <taxon>Phytophthora</taxon>
    </lineage>
</organism>
<dbReference type="PANTHER" id="PTHR23022">
    <property type="entry name" value="TRANSPOSABLE ELEMENT-RELATED"/>
    <property type="match status" value="1"/>
</dbReference>
<dbReference type="PANTHER" id="PTHR23022:SF129">
    <property type="entry name" value="TRANSPOSABLE ELEMENT TC3 TRANSPOSASE"/>
    <property type="match status" value="1"/>
</dbReference>
<dbReference type="Gene3D" id="3.30.420.10">
    <property type="entry name" value="Ribonuclease H-like superfamily/Ribonuclease H"/>
    <property type="match status" value="1"/>
</dbReference>
<dbReference type="VEuPathDB" id="FungiDB:PC110_g10577"/>
<dbReference type="InterPro" id="IPR052338">
    <property type="entry name" value="Transposase_5"/>
</dbReference>
<evidence type="ECO:0000313" key="3">
    <source>
        <dbReference type="EMBL" id="KAG2921758.1"/>
    </source>
</evidence>
<feature type="region of interest" description="Disordered" evidence="1">
    <location>
        <begin position="1"/>
        <end position="42"/>
    </location>
</feature>
<gene>
    <name evidence="3" type="ORF">PC117_g16141</name>
</gene>
<protein>
    <recommendedName>
        <fullName evidence="2">Tc1-like transposase DDE domain-containing protein</fullName>
    </recommendedName>
</protein>
<dbReference type="AlphaFoldDB" id="A0A8T1CFT0"/>
<accession>A0A8T1CFT0</accession>
<reference evidence="3" key="1">
    <citation type="submission" date="2018-10" db="EMBL/GenBank/DDBJ databases">
        <title>Effector identification in a new, highly contiguous assembly of the strawberry crown rot pathogen Phytophthora cactorum.</title>
        <authorList>
            <person name="Armitage A.D."/>
            <person name="Nellist C.F."/>
            <person name="Bates H."/>
            <person name="Vickerstaff R.J."/>
            <person name="Harrison R.J."/>
        </authorList>
    </citation>
    <scope>NUCLEOTIDE SEQUENCE</scope>
    <source>
        <strain evidence="3">4040</strain>
    </source>
</reference>
<sequence>MGRAPLTDEDRSRTQGLSEGGLSALKPRRHHPAGRKSSLSLSKRLTRRVVRKASTGNFSPTRLKKELGCPCTARAIHRLLSGVDWLDYAKMDNTLPLTEQHKMDRLNWAKNMIIQPDKWLQIVFSDEKKFNLDGSNGLRHYWRDVRRPARQTGDKHQSTVLEYMPSFAHLHHGVDYIYQQDNASIHRSKLTMEFFEEEGIKLLDWPARSLDLNSIENFWAMMARIVYHNGKQCDSVAEMRAAVIAAWEALDASYLGKLVDSMPKRCIEVIEKQGNKTHY</sequence>
<name>A0A8T1CFT0_9STRA</name>
<comment type="caution">
    <text evidence="3">The sequence shown here is derived from an EMBL/GenBank/DDBJ whole genome shotgun (WGS) entry which is preliminary data.</text>
</comment>
<dbReference type="InterPro" id="IPR036397">
    <property type="entry name" value="RNaseH_sf"/>
</dbReference>
<proteinExistence type="predicted"/>
<dbReference type="GO" id="GO:0003676">
    <property type="term" value="F:nucleic acid binding"/>
    <property type="evidence" value="ECO:0007669"/>
    <property type="project" value="InterPro"/>
</dbReference>
<evidence type="ECO:0000256" key="1">
    <source>
        <dbReference type="SAM" id="MobiDB-lite"/>
    </source>
</evidence>
<evidence type="ECO:0000259" key="2">
    <source>
        <dbReference type="Pfam" id="PF13358"/>
    </source>
</evidence>
<dbReference type="InterPro" id="IPR038717">
    <property type="entry name" value="Tc1-like_DDE_dom"/>
</dbReference>